<dbReference type="RefSeq" id="WP_176621858.1">
    <property type="nucleotide sequence ID" value="NZ_JABXXQ010000014.1"/>
</dbReference>
<name>A0A839V5U2_9PROT</name>
<evidence type="ECO:0000313" key="4">
    <source>
        <dbReference type="EMBL" id="NVN29127.1"/>
    </source>
</evidence>
<dbReference type="Pfam" id="PF13560">
    <property type="entry name" value="HTH_31"/>
    <property type="match status" value="1"/>
</dbReference>
<dbReference type="SUPFAM" id="SSF47413">
    <property type="entry name" value="lambda repressor-like DNA-binding domains"/>
    <property type="match status" value="1"/>
</dbReference>
<reference evidence="3 5" key="2">
    <citation type="submission" date="2020-08" db="EMBL/GenBank/DDBJ databases">
        <title>Genomic Encyclopedia of Type Strains, Phase III (KMG-III): the genomes of soil and plant-associated and newly described type strains.</title>
        <authorList>
            <person name="Whitman W."/>
        </authorList>
    </citation>
    <scope>NUCLEOTIDE SEQUENCE [LARGE SCALE GENOMIC DNA]</scope>
    <source>
        <strain evidence="3 5">CECT 8088</strain>
    </source>
</reference>
<dbReference type="PROSITE" id="PS50943">
    <property type="entry name" value="HTH_CROC1"/>
    <property type="match status" value="1"/>
</dbReference>
<dbReference type="Proteomes" id="UP000557688">
    <property type="component" value="Unassembled WGS sequence"/>
</dbReference>
<dbReference type="AlphaFoldDB" id="A0A839V5U2"/>
<dbReference type="EMBL" id="JACHXV010000013">
    <property type="protein sequence ID" value="MBB3174922.1"/>
    <property type="molecule type" value="Genomic_DNA"/>
</dbReference>
<dbReference type="InterPro" id="IPR010982">
    <property type="entry name" value="Lambda_DNA-bd_dom_sf"/>
</dbReference>
<dbReference type="Gene3D" id="1.10.260.40">
    <property type="entry name" value="lambda repressor-like DNA-binding domains"/>
    <property type="match status" value="1"/>
</dbReference>
<protein>
    <submittedName>
        <fullName evidence="4">Helix-turn-helix domain-containing protein</fullName>
    </submittedName>
    <submittedName>
        <fullName evidence="3">Transcriptional regulator with XRE-family HTH domain</fullName>
    </submittedName>
</protein>
<reference evidence="4 6" key="1">
    <citation type="submission" date="2020-06" db="EMBL/GenBank/DDBJ databases">
        <title>Description of novel acetic acid bacteria.</title>
        <authorList>
            <person name="Sombolestani A."/>
        </authorList>
    </citation>
    <scope>NUCLEOTIDE SEQUENCE [LARGE SCALE GENOMIC DNA]</scope>
    <source>
        <strain evidence="4 6">LMG 26838</strain>
    </source>
</reference>
<dbReference type="GO" id="GO:0003677">
    <property type="term" value="F:DNA binding"/>
    <property type="evidence" value="ECO:0007669"/>
    <property type="project" value="InterPro"/>
</dbReference>
<evidence type="ECO:0000313" key="3">
    <source>
        <dbReference type="EMBL" id="MBB3174922.1"/>
    </source>
</evidence>
<comment type="caution">
    <text evidence="3">The sequence shown here is derived from an EMBL/GenBank/DDBJ whole genome shotgun (WGS) entry which is preliminary data.</text>
</comment>
<evidence type="ECO:0000256" key="1">
    <source>
        <dbReference type="SAM" id="MobiDB-lite"/>
    </source>
</evidence>
<evidence type="ECO:0000313" key="5">
    <source>
        <dbReference type="Proteomes" id="UP000557688"/>
    </source>
</evidence>
<dbReference type="SMART" id="SM00530">
    <property type="entry name" value="HTH_XRE"/>
    <property type="match status" value="1"/>
</dbReference>
<feature type="region of interest" description="Disordered" evidence="1">
    <location>
        <begin position="89"/>
        <end position="120"/>
    </location>
</feature>
<feature type="domain" description="HTH cro/C1-type" evidence="2">
    <location>
        <begin position="22"/>
        <end position="75"/>
    </location>
</feature>
<dbReference type="EMBL" id="JABXXQ010000014">
    <property type="protein sequence ID" value="NVN29127.1"/>
    <property type="molecule type" value="Genomic_DNA"/>
</dbReference>
<feature type="compositionally biased region" description="Basic and acidic residues" evidence="1">
    <location>
        <begin position="89"/>
        <end position="101"/>
    </location>
</feature>
<accession>A0A839V5U2</accession>
<gene>
    <name evidence="3" type="ORF">FHR90_002769</name>
    <name evidence="4" type="ORF">HUK83_02055</name>
</gene>
<dbReference type="Proteomes" id="UP000565205">
    <property type="component" value="Unassembled WGS sequence"/>
</dbReference>
<keyword evidence="5" id="KW-1185">Reference proteome</keyword>
<evidence type="ECO:0000313" key="6">
    <source>
        <dbReference type="Proteomes" id="UP000565205"/>
    </source>
</evidence>
<sequence>MESYENSPSTLAASLHSLGLRVAKLRLSRNLTQAHVARESGASISSVKRLEAGENTSLETLLRVLSVLGLEGRLLECLPDPEVRPVERVRHGDRERRRAREQSTTTAKATDWAWGEEDDA</sequence>
<evidence type="ECO:0000259" key="2">
    <source>
        <dbReference type="PROSITE" id="PS50943"/>
    </source>
</evidence>
<proteinExistence type="predicted"/>
<dbReference type="CDD" id="cd00093">
    <property type="entry name" value="HTH_XRE"/>
    <property type="match status" value="1"/>
</dbReference>
<dbReference type="InterPro" id="IPR001387">
    <property type="entry name" value="Cro/C1-type_HTH"/>
</dbReference>
<organism evidence="3 5">
    <name type="scientific">Endobacter medicaginis</name>
    <dbReference type="NCBI Taxonomy" id="1181271"/>
    <lineage>
        <taxon>Bacteria</taxon>
        <taxon>Pseudomonadati</taxon>
        <taxon>Pseudomonadota</taxon>
        <taxon>Alphaproteobacteria</taxon>
        <taxon>Acetobacterales</taxon>
        <taxon>Acetobacteraceae</taxon>
        <taxon>Endobacter</taxon>
    </lineage>
</organism>